<proteinExistence type="predicted"/>
<comment type="caution">
    <text evidence="1">The sequence shown here is derived from an EMBL/GenBank/DDBJ whole genome shotgun (WGS) entry which is preliminary data.</text>
</comment>
<dbReference type="Proteomes" id="UP000484164">
    <property type="component" value="Unassembled WGS sequence"/>
</dbReference>
<accession>A0A6L3ZEW2</accession>
<sequence length="240" mass="27221">MKKALVVWLFVSMIALFVYYSTSDYYNRPLLSSPNTAAQTASDTGPINSEIYFPNHPRLQAMIDTIQKTPIELRMTAFSSKSALFHHTTVVKSDSTGQPTHVFVPPFSLDQLSHDKSLTEEEREIVLDKISELKANFENKLLRREGLGHQEYFPEHPKLQAIADSIDLYSFRMMATSKSIYIHDAEPSSSGTISFGGESTFVIPSDLKTMLEMDNLTKSDRAIIEKVVAELRMQHQERNE</sequence>
<evidence type="ECO:0000313" key="1">
    <source>
        <dbReference type="EMBL" id="KAB2816361.1"/>
    </source>
</evidence>
<organism evidence="1 2">
    <name type="scientific">Phaeocystidibacter marisrubri</name>
    <dbReference type="NCBI Taxonomy" id="1577780"/>
    <lineage>
        <taxon>Bacteria</taxon>
        <taxon>Pseudomonadati</taxon>
        <taxon>Bacteroidota</taxon>
        <taxon>Flavobacteriia</taxon>
        <taxon>Flavobacteriales</taxon>
        <taxon>Phaeocystidibacteraceae</taxon>
        <taxon>Phaeocystidibacter</taxon>
    </lineage>
</organism>
<evidence type="ECO:0000313" key="2">
    <source>
        <dbReference type="Proteomes" id="UP000484164"/>
    </source>
</evidence>
<dbReference type="RefSeq" id="WP_151693788.1">
    <property type="nucleotide sequence ID" value="NZ_BMGX01000001.1"/>
</dbReference>
<gene>
    <name evidence="1" type="ORF">F8C82_11805</name>
</gene>
<protein>
    <submittedName>
        <fullName evidence="1">Uncharacterized protein</fullName>
    </submittedName>
</protein>
<dbReference type="AlphaFoldDB" id="A0A6L3ZEW2"/>
<keyword evidence="2" id="KW-1185">Reference proteome</keyword>
<dbReference type="EMBL" id="WBVQ01000002">
    <property type="protein sequence ID" value="KAB2816361.1"/>
    <property type="molecule type" value="Genomic_DNA"/>
</dbReference>
<reference evidence="1 2" key="1">
    <citation type="submission" date="2019-10" db="EMBL/GenBank/DDBJ databases">
        <title>Genome sequence of Phaeocystidibacter marisrubri JCM30614 (type strain).</title>
        <authorList>
            <person name="Bowman J.P."/>
        </authorList>
    </citation>
    <scope>NUCLEOTIDE SEQUENCE [LARGE SCALE GENOMIC DNA]</scope>
    <source>
        <strain evidence="1 2">JCM 30614</strain>
    </source>
</reference>
<name>A0A6L3ZEW2_9FLAO</name>